<gene>
    <name evidence="5" type="ORF">HCT14_01860</name>
</gene>
<organism evidence="5 6">
    <name type="scientific">Entomospira entomophila</name>
    <dbReference type="NCBI Taxonomy" id="2719988"/>
    <lineage>
        <taxon>Bacteria</taxon>
        <taxon>Pseudomonadati</taxon>
        <taxon>Spirochaetota</taxon>
        <taxon>Spirochaetia</taxon>
        <taxon>Spirochaetales</taxon>
        <taxon>Spirochaetaceae</taxon>
        <taxon>Entomospira</taxon>
    </lineage>
</organism>
<dbReference type="PROSITE" id="PS50111">
    <property type="entry name" value="CHEMOTAXIS_TRANSDUC_2"/>
    <property type="match status" value="1"/>
</dbReference>
<dbReference type="GO" id="GO:0006935">
    <property type="term" value="P:chemotaxis"/>
    <property type="evidence" value="ECO:0007669"/>
    <property type="project" value="UniProtKB-KW"/>
</dbReference>
<dbReference type="SUPFAM" id="SSF58104">
    <property type="entry name" value="Methyl-accepting chemotaxis protein (MCP) signaling domain"/>
    <property type="match status" value="1"/>
</dbReference>
<dbReference type="Proteomes" id="UP000711995">
    <property type="component" value="Unassembled WGS sequence"/>
</dbReference>
<proteinExistence type="inferred from homology"/>
<comment type="similarity">
    <text evidence="2">Belongs to the methyl-accepting chemotaxis (MCP) protein family.</text>
</comment>
<dbReference type="PRINTS" id="PR00260">
    <property type="entry name" value="CHEMTRNSDUCR"/>
</dbReference>
<dbReference type="GO" id="GO:0004888">
    <property type="term" value="F:transmembrane signaling receptor activity"/>
    <property type="evidence" value="ECO:0007669"/>
    <property type="project" value="InterPro"/>
</dbReference>
<dbReference type="InterPro" id="IPR004089">
    <property type="entry name" value="MCPsignal_dom"/>
</dbReference>
<dbReference type="RefSeq" id="WP_167699862.1">
    <property type="nucleotide sequence ID" value="NZ_CP118174.1"/>
</dbReference>
<reference evidence="5 6" key="1">
    <citation type="submission" date="2020-03" db="EMBL/GenBank/DDBJ databases">
        <title>Spirochaetal bacteria isolated from arthropods constitute a novel genus Entomospira genus novum within the order Spirochaetales.</title>
        <authorList>
            <person name="Grana-Miraglia L."/>
            <person name="Sikutova S."/>
            <person name="Fingerle V."/>
            <person name="Sing A."/>
            <person name="Castillo-Ramirez S."/>
            <person name="Margos G."/>
            <person name="Rudolf I."/>
        </authorList>
    </citation>
    <scope>NUCLEOTIDE SEQUENCE [LARGE SCALE GENOMIC DNA]</scope>
    <source>
        <strain evidence="5 6">BR193</strain>
    </source>
</reference>
<keyword evidence="1" id="KW-0145">Chemotaxis</keyword>
<feature type="domain" description="Methyl-accepting transducer" evidence="4">
    <location>
        <begin position="1"/>
        <end position="130"/>
    </location>
</feature>
<dbReference type="Gene3D" id="1.10.287.950">
    <property type="entry name" value="Methyl-accepting chemotaxis protein"/>
    <property type="match status" value="1"/>
</dbReference>
<evidence type="ECO:0000313" key="6">
    <source>
        <dbReference type="Proteomes" id="UP000711995"/>
    </source>
</evidence>
<dbReference type="GO" id="GO:0007165">
    <property type="term" value="P:signal transduction"/>
    <property type="evidence" value="ECO:0007669"/>
    <property type="project" value="UniProtKB-KW"/>
</dbReference>
<evidence type="ECO:0000256" key="3">
    <source>
        <dbReference type="PROSITE-ProRule" id="PRU00284"/>
    </source>
</evidence>
<evidence type="ECO:0000259" key="4">
    <source>
        <dbReference type="PROSITE" id="PS50111"/>
    </source>
</evidence>
<dbReference type="InterPro" id="IPR051310">
    <property type="entry name" value="MCP_chemotaxis"/>
</dbReference>
<name>A0A968KQY7_9SPIO</name>
<dbReference type="PANTHER" id="PTHR43531:SF11">
    <property type="entry name" value="METHYL-ACCEPTING CHEMOTAXIS PROTEIN 3"/>
    <property type="match status" value="1"/>
</dbReference>
<keyword evidence="3" id="KW-0807">Transducer</keyword>
<evidence type="ECO:0000256" key="1">
    <source>
        <dbReference type="ARBA" id="ARBA00022500"/>
    </source>
</evidence>
<comment type="caution">
    <text evidence="5">The sequence shown here is derived from an EMBL/GenBank/DDBJ whole genome shotgun (WGS) entry which is preliminary data.</text>
</comment>
<protein>
    <recommendedName>
        <fullName evidence="4">Methyl-accepting transducer domain-containing protein</fullName>
    </recommendedName>
</protein>
<dbReference type="GO" id="GO:0005886">
    <property type="term" value="C:plasma membrane"/>
    <property type="evidence" value="ECO:0007669"/>
    <property type="project" value="TreeGrafter"/>
</dbReference>
<dbReference type="AlphaFoldDB" id="A0A968KQY7"/>
<dbReference type="PANTHER" id="PTHR43531">
    <property type="entry name" value="PROTEIN ICFG"/>
    <property type="match status" value="1"/>
</dbReference>
<dbReference type="Pfam" id="PF00015">
    <property type="entry name" value="MCPsignal"/>
    <property type="match status" value="1"/>
</dbReference>
<evidence type="ECO:0000313" key="5">
    <source>
        <dbReference type="EMBL" id="NIZ40259.1"/>
    </source>
</evidence>
<sequence length="180" mass="20085">MNASIEAAHAGDIGKGFAIVAEEIRDLAETAAEQSRNIGQELRLVHETISSIEDASHDSEMAYADIFQAIENLSELVGQMNRAMNEQSQGSEGVLQNLHIMTQSSHDFKEASRMMRKETDVIVASMSRLSQEMEQNQLVIHAMIDESECIMESGRRLERLTGVNNERVAEVSAMMRKFIV</sequence>
<accession>A0A968KQY7</accession>
<dbReference type="EMBL" id="JAATLJ010000001">
    <property type="protein sequence ID" value="NIZ40259.1"/>
    <property type="molecule type" value="Genomic_DNA"/>
</dbReference>
<evidence type="ECO:0000256" key="2">
    <source>
        <dbReference type="ARBA" id="ARBA00029447"/>
    </source>
</evidence>
<dbReference type="InterPro" id="IPR004090">
    <property type="entry name" value="Chemotax_Me-accpt_rcpt"/>
</dbReference>
<keyword evidence="6" id="KW-1185">Reference proteome</keyword>